<dbReference type="EMBL" id="JACGWJ010000014">
    <property type="protein sequence ID" value="KAL0373747.1"/>
    <property type="molecule type" value="Genomic_DNA"/>
</dbReference>
<reference evidence="2" key="1">
    <citation type="submission" date="2020-06" db="EMBL/GenBank/DDBJ databases">
        <authorList>
            <person name="Li T."/>
            <person name="Hu X."/>
            <person name="Zhang T."/>
            <person name="Song X."/>
            <person name="Zhang H."/>
            <person name="Dai N."/>
            <person name="Sheng W."/>
            <person name="Hou X."/>
            <person name="Wei L."/>
        </authorList>
    </citation>
    <scope>NUCLEOTIDE SEQUENCE</scope>
    <source>
        <strain evidence="2">G02</strain>
        <tissue evidence="2">Leaf</tissue>
    </source>
</reference>
<comment type="caution">
    <text evidence="2">The sequence shown here is derived from an EMBL/GenBank/DDBJ whole genome shotgun (WGS) entry which is preliminary data.</text>
</comment>
<proteinExistence type="predicted"/>
<protein>
    <submittedName>
        <fullName evidence="2">Uncharacterized protein</fullName>
    </submittedName>
</protein>
<gene>
    <name evidence="2" type="ORF">Sradi_3290400</name>
</gene>
<sequence>MGSVWKSSCLTLRGTSSFLGGRPDEGLEDKVECVIVENAKLKETKKRSRGMLPACGEGCEKAVEGGRCTERRPGERGKKGGWSSQA</sequence>
<organism evidence="2">
    <name type="scientific">Sesamum radiatum</name>
    <name type="common">Black benniseed</name>
    <dbReference type="NCBI Taxonomy" id="300843"/>
    <lineage>
        <taxon>Eukaryota</taxon>
        <taxon>Viridiplantae</taxon>
        <taxon>Streptophyta</taxon>
        <taxon>Embryophyta</taxon>
        <taxon>Tracheophyta</taxon>
        <taxon>Spermatophyta</taxon>
        <taxon>Magnoliopsida</taxon>
        <taxon>eudicotyledons</taxon>
        <taxon>Gunneridae</taxon>
        <taxon>Pentapetalae</taxon>
        <taxon>asterids</taxon>
        <taxon>lamiids</taxon>
        <taxon>Lamiales</taxon>
        <taxon>Pedaliaceae</taxon>
        <taxon>Sesamum</taxon>
    </lineage>
</organism>
<reference evidence="2" key="2">
    <citation type="journal article" date="2024" name="Plant">
        <title>Genomic evolution and insights into agronomic trait innovations of Sesamum species.</title>
        <authorList>
            <person name="Miao H."/>
            <person name="Wang L."/>
            <person name="Qu L."/>
            <person name="Liu H."/>
            <person name="Sun Y."/>
            <person name="Le M."/>
            <person name="Wang Q."/>
            <person name="Wei S."/>
            <person name="Zheng Y."/>
            <person name="Lin W."/>
            <person name="Duan Y."/>
            <person name="Cao H."/>
            <person name="Xiong S."/>
            <person name="Wang X."/>
            <person name="Wei L."/>
            <person name="Li C."/>
            <person name="Ma Q."/>
            <person name="Ju M."/>
            <person name="Zhao R."/>
            <person name="Li G."/>
            <person name="Mu C."/>
            <person name="Tian Q."/>
            <person name="Mei H."/>
            <person name="Zhang T."/>
            <person name="Gao T."/>
            <person name="Zhang H."/>
        </authorList>
    </citation>
    <scope>NUCLEOTIDE SEQUENCE</scope>
    <source>
        <strain evidence="2">G02</strain>
    </source>
</reference>
<name>A0AAW2R105_SESRA</name>
<evidence type="ECO:0000313" key="2">
    <source>
        <dbReference type="EMBL" id="KAL0373747.1"/>
    </source>
</evidence>
<dbReference type="AlphaFoldDB" id="A0AAW2R105"/>
<evidence type="ECO:0000256" key="1">
    <source>
        <dbReference type="SAM" id="MobiDB-lite"/>
    </source>
</evidence>
<feature type="compositionally biased region" description="Basic and acidic residues" evidence="1">
    <location>
        <begin position="66"/>
        <end position="78"/>
    </location>
</feature>
<feature type="region of interest" description="Disordered" evidence="1">
    <location>
        <begin position="66"/>
        <end position="86"/>
    </location>
</feature>
<accession>A0AAW2R105</accession>